<dbReference type="EMBL" id="MAUJ01000032">
    <property type="protein sequence ID" value="OCQ17703.1"/>
    <property type="molecule type" value="Genomic_DNA"/>
</dbReference>
<protein>
    <recommendedName>
        <fullName evidence="2">DUF4329 domain-containing protein</fullName>
    </recommendedName>
</protein>
<feature type="domain" description="DUF4329" evidence="2">
    <location>
        <begin position="160"/>
        <end position="289"/>
    </location>
</feature>
<dbReference type="Proteomes" id="UP000093366">
    <property type="component" value="Unassembled WGS sequence"/>
</dbReference>
<sequence>MSCAYYAAAATAAYSAGSTFAVTGSLNKGLLAGFSAAAMPGGEGIGAIAASAVIGGATSKLMGGNFGHGFFSAGLGAAAGGIGRGIRNPVGQVLVGAIVGGTVSKVTGGKFANGAFSAAFAAALRADWGGGKWRKRNHQLNSSEAPSESQVTLSKQDLKAREALEIANKKSIKDNLEYGGIIYVEDGEYHYTTPLQGTDQGFDLNKSLALVPEAAIVVGDYHTHGDYSIYNRKTGQAIRTSDPKRDHFNSDNFSTPDLNGIRNDASIGGIYRGYLGTPSGRLLAFDPYKNIVYGLKGN</sequence>
<proteinExistence type="predicted"/>
<dbReference type="Pfam" id="PF14220">
    <property type="entry name" value="DUF4329"/>
    <property type="match status" value="1"/>
</dbReference>
<evidence type="ECO:0000313" key="3">
    <source>
        <dbReference type="EMBL" id="OCQ17703.1"/>
    </source>
</evidence>
<dbReference type="InterPro" id="IPR025479">
    <property type="entry name" value="DUF4329"/>
</dbReference>
<evidence type="ECO:0000259" key="2">
    <source>
        <dbReference type="Pfam" id="PF14220"/>
    </source>
</evidence>
<name>A0A1C0TIL0_9GAMM</name>
<feature type="signal peptide" evidence="1">
    <location>
        <begin position="1"/>
        <end position="21"/>
    </location>
</feature>
<comment type="caution">
    <text evidence="3">The sequence shown here is derived from an EMBL/GenBank/DDBJ whole genome shotgun (WGS) entry which is preliminary data.</text>
</comment>
<evidence type="ECO:0000256" key="1">
    <source>
        <dbReference type="SAM" id="SignalP"/>
    </source>
</evidence>
<accession>A0A1C0TIL0</accession>
<dbReference type="AlphaFoldDB" id="A0A1C0TIL0"/>
<evidence type="ECO:0000313" key="4">
    <source>
        <dbReference type="Proteomes" id="UP000093366"/>
    </source>
</evidence>
<keyword evidence="1" id="KW-0732">Signal</keyword>
<organism evidence="3 4">
    <name type="scientific">Pseudoalteromonas luteoviolacea</name>
    <dbReference type="NCBI Taxonomy" id="43657"/>
    <lineage>
        <taxon>Bacteria</taxon>
        <taxon>Pseudomonadati</taxon>
        <taxon>Pseudomonadota</taxon>
        <taxon>Gammaproteobacteria</taxon>
        <taxon>Alteromonadales</taxon>
        <taxon>Pseudoalteromonadaceae</taxon>
        <taxon>Pseudoalteromonas</taxon>
    </lineage>
</organism>
<gene>
    <name evidence="3" type="ORF">A7985_25320</name>
</gene>
<reference evidence="4" key="1">
    <citation type="submission" date="2016-07" db="EMBL/GenBank/DDBJ databases">
        <authorList>
            <person name="Florea S."/>
            <person name="Webb J.S."/>
            <person name="Jaromczyk J."/>
            <person name="Schardl C.L."/>
        </authorList>
    </citation>
    <scope>NUCLEOTIDE SEQUENCE [LARGE SCALE GENOMIC DNA]</scope>
    <source>
        <strain evidence="4">IPB1</strain>
    </source>
</reference>
<feature type="chain" id="PRO_5008645923" description="DUF4329 domain-containing protein" evidence="1">
    <location>
        <begin position="22"/>
        <end position="298"/>
    </location>
</feature>